<protein>
    <recommendedName>
        <fullName evidence="3">PNPLA domain-containing protein</fullName>
    </recommendedName>
</protein>
<name>A0AAU9LII9_9STRA</name>
<dbReference type="EMBL" id="CAKKTJ010000325">
    <property type="protein sequence ID" value="CAH0480748.1"/>
    <property type="molecule type" value="Genomic_DNA"/>
</dbReference>
<comment type="caution">
    <text evidence="1">The sequence shown here is derived from an EMBL/GenBank/DDBJ whole genome shotgun (WGS) entry which is preliminary data.</text>
</comment>
<proteinExistence type="predicted"/>
<organism evidence="1 2">
    <name type="scientific">Peronospora belbahrii</name>
    <dbReference type="NCBI Taxonomy" id="622444"/>
    <lineage>
        <taxon>Eukaryota</taxon>
        <taxon>Sar</taxon>
        <taxon>Stramenopiles</taxon>
        <taxon>Oomycota</taxon>
        <taxon>Peronosporomycetes</taxon>
        <taxon>Peronosporales</taxon>
        <taxon>Peronosporaceae</taxon>
        <taxon>Peronospora</taxon>
    </lineage>
</organism>
<evidence type="ECO:0008006" key="3">
    <source>
        <dbReference type="Google" id="ProtNLM"/>
    </source>
</evidence>
<sequence length="118" mass="13148">MKDNSDEMEVDMETSIVQTQEALTCTRKLNSTPPIEIAFSASAGMFVYQMGVAAFLQDHFNLSNCRFLGCSGGSWVATLLASETSVREAWRVIKEMQAKIITSPKWYSGYCLYATIVE</sequence>
<dbReference type="Proteomes" id="UP001160483">
    <property type="component" value="Unassembled WGS sequence"/>
</dbReference>
<dbReference type="InterPro" id="IPR016035">
    <property type="entry name" value="Acyl_Trfase/lysoPLipase"/>
</dbReference>
<reference evidence="1" key="1">
    <citation type="submission" date="2021-11" db="EMBL/GenBank/DDBJ databases">
        <authorList>
            <person name="Islam A."/>
            <person name="Islam S."/>
            <person name="Flora M.S."/>
            <person name="Rahman M."/>
            <person name="Ziaur R.M."/>
            <person name="Epstein J.H."/>
            <person name="Hassan M."/>
            <person name="Klassen M."/>
            <person name="Woodard K."/>
            <person name="Webb A."/>
            <person name="Webby R.J."/>
            <person name="El Zowalaty M.E."/>
        </authorList>
    </citation>
    <scope>NUCLEOTIDE SEQUENCE</scope>
    <source>
        <strain evidence="1">Pbs3</strain>
    </source>
</reference>
<dbReference type="Gene3D" id="3.40.1090.10">
    <property type="entry name" value="Cytosolic phospholipase A2 catalytic domain"/>
    <property type="match status" value="1"/>
</dbReference>
<dbReference type="SUPFAM" id="SSF52151">
    <property type="entry name" value="FabD/lysophospholipase-like"/>
    <property type="match status" value="1"/>
</dbReference>
<evidence type="ECO:0000313" key="2">
    <source>
        <dbReference type="Proteomes" id="UP001160483"/>
    </source>
</evidence>
<evidence type="ECO:0000313" key="1">
    <source>
        <dbReference type="EMBL" id="CAH0480748.1"/>
    </source>
</evidence>
<accession>A0AAU9LII9</accession>
<dbReference type="AlphaFoldDB" id="A0AAU9LII9"/>
<gene>
    <name evidence="1" type="ORF">PBS003_LOCUS7363</name>
</gene>